<protein>
    <submittedName>
        <fullName evidence="1">Uncharacterized protein</fullName>
    </submittedName>
</protein>
<organism evidence="1 2">
    <name type="scientific">Candidatus Enterococcus ikei</name>
    <dbReference type="NCBI Taxonomy" id="2815326"/>
    <lineage>
        <taxon>Bacteria</taxon>
        <taxon>Bacillati</taxon>
        <taxon>Bacillota</taxon>
        <taxon>Bacilli</taxon>
        <taxon>Lactobacillales</taxon>
        <taxon>Enterococcaceae</taxon>
        <taxon>Enterococcus</taxon>
    </lineage>
</organism>
<evidence type="ECO:0000313" key="2">
    <source>
        <dbReference type="Proteomes" id="UP000664632"/>
    </source>
</evidence>
<accession>A0ABS3GVV9</accession>
<keyword evidence="2" id="KW-1185">Reference proteome</keyword>
<dbReference type="EMBL" id="JAFLWD010000008">
    <property type="protein sequence ID" value="MBO0439395.1"/>
    <property type="molecule type" value="Genomic_DNA"/>
</dbReference>
<gene>
    <name evidence="1" type="ORF">JZO69_03410</name>
</gene>
<evidence type="ECO:0000313" key="1">
    <source>
        <dbReference type="EMBL" id="MBO0439395.1"/>
    </source>
</evidence>
<dbReference type="RefSeq" id="WP_207111491.1">
    <property type="nucleotide sequence ID" value="NZ_JAFLWD010000008.1"/>
</dbReference>
<sequence length="111" mass="12892">MKKKNFHLSVKRKDFTECYYLNNQLLFKTLLSHDAHMNIQREIVVNNNCDNLGMINEPTVDGNELLFFNLNEKPVNNPNQIIKSICCTVNNEICIINEGLDIINVLDRIIK</sequence>
<proteinExistence type="predicted"/>
<comment type="caution">
    <text evidence="1">The sequence shown here is derived from an EMBL/GenBank/DDBJ whole genome shotgun (WGS) entry which is preliminary data.</text>
</comment>
<dbReference type="Proteomes" id="UP000664632">
    <property type="component" value="Unassembled WGS sequence"/>
</dbReference>
<name>A0ABS3GVV9_9ENTE</name>
<reference evidence="1 2" key="1">
    <citation type="submission" date="2021-03" db="EMBL/GenBank/DDBJ databases">
        <title>Enterococcal diversity collection.</title>
        <authorList>
            <person name="Gilmore M.S."/>
            <person name="Schwartzman J."/>
            <person name="Van Tyne D."/>
            <person name="Martin M."/>
            <person name="Earl A.M."/>
            <person name="Manson A.L."/>
            <person name="Straub T."/>
            <person name="Salamzade R."/>
            <person name="Saavedra J."/>
            <person name="Lebreton F."/>
            <person name="Prichula J."/>
            <person name="Schaufler K."/>
            <person name="Gaca A."/>
            <person name="Sgardioli B."/>
            <person name="Wagenaar J."/>
            <person name="Strong T."/>
        </authorList>
    </citation>
    <scope>NUCLEOTIDE SEQUENCE [LARGE SCALE GENOMIC DNA]</scope>
    <source>
        <strain evidence="1 2">DIV0869a</strain>
    </source>
</reference>